<name>A0A835CKY6_APHGI</name>
<evidence type="ECO:0000256" key="1">
    <source>
        <dbReference type="SAM" id="Phobius"/>
    </source>
</evidence>
<evidence type="ECO:0008006" key="4">
    <source>
        <dbReference type="Google" id="ProtNLM"/>
    </source>
</evidence>
<evidence type="ECO:0000313" key="3">
    <source>
        <dbReference type="Proteomes" id="UP000639338"/>
    </source>
</evidence>
<dbReference type="AlphaFoldDB" id="A0A835CKY6"/>
<feature type="transmembrane region" description="Helical" evidence="1">
    <location>
        <begin position="12"/>
        <end position="32"/>
    </location>
</feature>
<keyword evidence="3" id="KW-1185">Reference proteome</keyword>
<evidence type="ECO:0000313" key="2">
    <source>
        <dbReference type="EMBL" id="KAF7988214.1"/>
    </source>
</evidence>
<keyword evidence="1" id="KW-0812">Transmembrane</keyword>
<organism evidence="2 3">
    <name type="scientific">Aphidius gifuensis</name>
    <name type="common">Parasitoid wasp</name>
    <dbReference type="NCBI Taxonomy" id="684658"/>
    <lineage>
        <taxon>Eukaryota</taxon>
        <taxon>Metazoa</taxon>
        <taxon>Ecdysozoa</taxon>
        <taxon>Arthropoda</taxon>
        <taxon>Hexapoda</taxon>
        <taxon>Insecta</taxon>
        <taxon>Pterygota</taxon>
        <taxon>Neoptera</taxon>
        <taxon>Endopterygota</taxon>
        <taxon>Hymenoptera</taxon>
        <taxon>Apocrita</taxon>
        <taxon>Ichneumonoidea</taxon>
        <taxon>Braconidae</taxon>
        <taxon>Aphidiinae</taxon>
        <taxon>Aphidius</taxon>
    </lineage>
</organism>
<dbReference type="GO" id="GO:0000302">
    <property type="term" value="P:response to reactive oxygen species"/>
    <property type="evidence" value="ECO:0007669"/>
    <property type="project" value="TreeGrafter"/>
</dbReference>
<protein>
    <recommendedName>
        <fullName evidence="4">Odorant-binding protein</fullName>
    </recommendedName>
</protein>
<dbReference type="Gene3D" id="2.40.128.20">
    <property type="match status" value="1"/>
</dbReference>
<sequence length="244" mass="28626">MASIIIINGFNIIGIYCLFFVVVFGAQTNYYWKQSDDKIKCPKVKGLVNFDVSEFLGSWKIIQYYASSEEALAYKCMRAELSLSDNHNEITMNFTYNFIDDPINECVFGNITWKIPHYNDSPAHWIHTENPYEEIYNTYVLATDYNTWALLMHCAEKKKSPRYMSSYIMSRQNSLEPNAISYLREKLTRYDIDLEYMFPMKQSNCNHTIITNNNNNNNNNSYLALPMVQAARDIYQANQYKIQD</sequence>
<dbReference type="GO" id="GO:0005737">
    <property type="term" value="C:cytoplasm"/>
    <property type="evidence" value="ECO:0007669"/>
    <property type="project" value="TreeGrafter"/>
</dbReference>
<keyword evidence="1" id="KW-1133">Transmembrane helix</keyword>
<keyword evidence="1" id="KW-0472">Membrane</keyword>
<dbReference type="PANTHER" id="PTHR10612">
    <property type="entry name" value="APOLIPOPROTEIN D"/>
    <property type="match status" value="1"/>
</dbReference>
<gene>
    <name evidence="2" type="ORF">HCN44_007708</name>
</gene>
<dbReference type="Proteomes" id="UP000639338">
    <property type="component" value="Unassembled WGS sequence"/>
</dbReference>
<proteinExistence type="predicted"/>
<dbReference type="SUPFAM" id="SSF50814">
    <property type="entry name" value="Lipocalins"/>
    <property type="match status" value="1"/>
</dbReference>
<comment type="caution">
    <text evidence="2">The sequence shown here is derived from an EMBL/GenBank/DDBJ whole genome shotgun (WGS) entry which is preliminary data.</text>
</comment>
<dbReference type="InterPro" id="IPR012674">
    <property type="entry name" value="Calycin"/>
</dbReference>
<reference evidence="2 3" key="1">
    <citation type="submission" date="2020-08" db="EMBL/GenBank/DDBJ databases">
        <title>Aphidius gifuensis genome sequencing and assembly.</title>
        <authorList>
            <person name="Du Z."/>
        </authorList>
    </citation>
    <scope>NUCLEOTIDE SEQUENCE [LARGE SCALE GENOMIC DNA]</scope>
    <source>
        <strain evidence="2">YNYX2018</strain>
        <tissue evidence="2">Adults</tissue>
    </source>
</reference>
<dbReference type="PANTHER" id="PTHR10612:SF11">
    <property type="entry name" value="KARL, ISOFORM A"/>
    <property type="match status" value="1"/>
</dbReference>
<dbReference type="EMBL" id="JACMRX010000006">
    <property type="protein sequence ID" value="KAF7988214.1"/>
    <property type="molecule type" value="Genomic_DNA"/>
</dbReference>
<dbReference type="GO" id="GO:0006629">
    <property type="term" value="P:lipid metabolic process"/>
    <property type="evidence" value="ECO:0007669"/>
    <property type="project" value="TreeGrafter"/>
</dbReference>
<accession>A0A835CKY6</accession>
<dbReference type="OrthoDB" id="8186134at2759"/>